<dbReference type="Gene3D" id="2.170.270.10">
    <property type="entry name" value="SET domain"/>
    <property type="match status" value="1"/>
</dbReference>
<evidence type="ECO:0000259" key="1">
    <source>
        <dbReference type="PROSITE" id="PS50280"/>
    </source>
</evidence>
<dbReference type="SUPFAM" id="SSF82199">
    <property type="entry name" value="SET domain"/>
    <property type="match status" value="1"/>
</dbReference>
<feature type="domain" description="SET" evidence="1">
    <location>
        <begin position="23"/>
        <end position="149"/>
    </location>
</feature>
<dbReference type="SMART" id="SM00317">
    <property type="entry name" value="SET"/>
    <property type="match status" value="1"/>
</dbReference>
<dbReference type="EMBL" id="KZ613466">
    <property type="protein sequence ID" value="PMD27205.1"/>
    <property type="molecule type" value="Genomic_DNA"/>
</dbReference>
<dbReference type="GO" id="GO:0008168">
    <property type="term" value="F:methyltransferase activity"/>
    <property type="evidence" value="ECO:0007669"/>
    <property type="project" value="UniProtKB-KW"/>
</dbReference>
<protein>
    <submittedName>
        <fullName evidence="2">Protein methyltransferase</fullName>
    </submittedName>
</protein>
<keyword evidence="2" id="KW-0808">Transferase</keyword>
<gene>
    <name evidence="2" type="ORF">NA56DRAFT_743542</name>
</gene>
<name>A0A2J6QLR4_9HELO</name>
<dbReference type="InterPro" id="IPR046341">
    <property type="entry name" value="SET_dom_sf"/>
</dbReference>
<keyword evidence="2" id="KW-0489">Methyltransferase</keyword>
<dbReference type="STRING" id="1745343.A0A2J6QLR4"/>
<evidence type="ECO:0000313" key="3">
    <source>
        <dbReference type="Proteomes" id="UP000235672"/>
    </source>
</evidence>
<organism evidence="2 3">
    <name type="scientific">Hyaloscypha hepaticicola</name>
    <dbReference type="NCBI Taxonomy" id="2082293"/>
    <lineage>
        <taxon>Eukaryota</taxon>
        <taxon>Fungi</taxon>
        <taxon>Dikarya</taxon>
        <taxon>Ascomycota</taxon>
        <taxon>Pezizomycotina</taxon>
        <taxon>Leotiomycetes</taxon>
        <taxon>Helotiales</taxon>
        <taxon>Hyaloscyphaceae</taxon>
        <taxon>Hyaloscypha</taxon>
    </lineage>
</organism>
<dbReference type="AlphaFoldDB" id="A0A2J6QLR4"/>
<keyword evidence="3" id="KW-1185">Reference proteome</keyword>
<dbReference type="OrthoDB" id="3180714at2759"/>
<evidence type="ECO:0000313" key="2">
    <source>
        <dbReference type="EMBL" id="PMD27205.1"/>
    </source>
</evidence>
<dbReference type="CDD" id="cd10540">
    <property type="entry name" value="SET_SpSet7-like"/>
    <property type="match status" value="1"/>
</dbReference>
<reference evidence="2 3" key="1">
    <citation type="submission" date="2016-05" db="EMBL/GenBank/DDBJ databases">
        <title>A degradative enzymes factory behind the ericoid mycorrhizal symbiosis.</title>
        <authorList>
            <consortium name="DOE Joint Genome Institute"/>
            <person name="Martino E."/>
            <person name="Morin E."/>
            <person name="Grelet G."/>
            <person name="Kuo A."/>
            <person name="Kohler A."/>
            <person name="Daghino S."/>
            <person name="Barry K."/>
            <person name="Choi C."/>
            <person name="Cichocki N."/>
            <person name="Clum A."/>
            <person name="Copeland A."/>
            <person name="Hainaut M."/>
            <person name="Haridas S."/>
            <person name="Labutti K."/>
            <person name="Lindquist E."/>
            <person name="Lipzen A."/>
            <person name="Khouja H.-R."/>
            <person name="Murat C."/>
            <person name="Ohm R."/>
            <person name="Olson A."/>
            <person name="Spatafora J."/>
            <person name="Veneault-Fourrey C."/>
            <person name="Henrissat B."/>
            <person name="Grigoriev I."/>
            <person name="Martin F."/>
            <person name="Perotto S."/>
        </authorList>
    </citation>
    <scope>NUCLEOTIDE SEQUENCE [LARGE SCALE GENOMIC DNA]</scope>
    <source>
        <strain evidence="2 3">UAMH 7357</strain>
    </source>
</reference>
<sequence>MSKTKAAANVSKKVEIITLKRAEGLLLVIDTPKGRGVFAGRDIPGRTVLEVSPVLVLDPTENEEHIKKTDLYNYTYNWPYTSPTKTDQVSGTRTPPMQTQAVVLGLGSMFNHSTLQQNVGWERDVKNLLVTYTTLRDIKEGEELCISYGPRLTFKDVEEEPLDTSPEDWTEVLNIIDLID</sequence>
<dbReference type="Pfam" id="PF00856">
    <property type="entry name" value="SET"/>
    <property type="match status" value="1"/>
</dbReference>
<dbReference type="GO" id="GO:0032259">
    <property type="term" value="P:methylation"/>
    <property type="evidence" value="ECO:0007669"/>
    <property type="project" value="UniProtKB-KW"/>
</dbReference>
<dbReference type="InterPro" id="IPR001214">
    <property type="entry name" value="SET_dom"/>
</dbReference>
<dbReference type="Proteomes" id="UP000235672">
    <property type="component" value="Unassembled WGS sequence"/>
</dbReference>
<dbReference type="PROSITE" id="PS50280">
    <property type="entry name" value="SET"/>
    <property type="match status" value="1"/>
</dbReference>
<proteinExistence type="predicted"/>
<accession>A0A2J6QLR4</accession>